<reference evidence="1 2" key="1">
    <citation type="journal article" date="2019" name="Int. J. Syst. Evol. Microbiol.">
        <title>The Global Catalogue of Microorganisms (GCM) 10K type strain sequencing project: providing services to taxonomists for standard genome sequencing and annotation.</title>
        <authorList>
            <consortium name="The Broad Institute Genomics Platform"/>
            <consortium name="The Broad Institute Genome Sequencing Center for Infectious Disease"/>
            <person name="Wu L."/>
            <person name="Ma J."/>
        </authorList>
    </citation>
    <scope>NUCLEOTIDE SEQUENCE [LARGE SCALE GENOMIC DNA]</scope>
    <source>
        <strain evidence="1 2">JCM 4542</strain>
    </source>
</reference>
<proteinExistence type="predicted"/>
<accession>A0ABN3TXV0</accession>
<keyword evidence="2" id="KW-1185">Reference proteome</keyword>
<name>A0ABN3TXV0_9ACTN</name>
<comment type="caution">
    <text evidence="1">The sequence shown here is derived from an EMBL/GenBank/DDBJ whole genome shotgun (WGS) entry which is preliminary data.</text>
</comment>
<dbReference type="Proteomes" id="UP001500886">
    <property type="component" value="Unassembled WGS sequence"/>
</dbReference>
<dbReference type="EMBL" id="BAAASL010000015">
    <property type="protein sequence ID" value="GAA2720544.1"/>
    <property type="molecule type" value="Genomic_DNA"/>
</dbReference>
<evidence type="ECO:0000313" key="1">
    <source>
        <dbReference type="EMBL" id="GAA2720544.1"/>
    </source>
</evidence>
<sequence>MPHQSNPLLGNVEGLVATEQRGDRLRLLMVTDDGESTKEITRLYSLDVRLPRRSGLCW</sequence>
<evidence type="ECO:0000313" key="2">
    <source>
        <dbReference type="Proteomes" id="UP001500886"/>
    </source>
</evidence>
<gene>
    <name evidence="1" type="ORF">GCM10010315_41190</name>
</gene>
<protein>
    <submittedName>
        <fullName evidence="1">Uncharacterized protein</fullName>
    </submittedName>
</protein>
<organism evidence="1 2">
    <name type="scientific">Streptomyces luteosporeus</name>
    <dbReference type="NCBI Taxonomy" id="173856"/>
    <lineage>
        <taxon>Bacteria</taxon>
        <taxon>Bacillati</taxon>
        <taxon>Actinomycetota</taxon>
        <taxon>Actinomycetes</taxon>
        <taxon>Kitasatosporales</taxon>
        <taxon>Streptomycetaceae</taxon>
        <taxon>Streptomyces</taxon>
    </lineage>
</organism>